<feature type="transmembrane region" description="Helical" evidence="2">
    <location>
        <begin position="66"/>
        <end position="84"/>
    </location>
</feature>
<feature type="transmembrane region" description="Helical" evidence="2">
    <location>
        <begin position="104"/>
        <end position="128"/>
    </location>
</feature>
<gene>
    <name evidence="3" type="ORF">UFOVP141_31</name>
</gene>
<sequence>MALAPEHLDDFGDADDPIRRGGQVTGDRQISDAGCQATHAATLTDGEQGQYGPKTGSTTTSSGRKVAGAVWAIVMVWVGFFAGLDHSDHLINIWDIQYTPLRVLITLAVVPIETLGYASFPFVVAHILETAHGKRRA</sequence>
<dbReference type="EMBL" id="LR798190">
    <property type="protein sequence ID" value="CAB5079711.1"/>
    <property type="molecule type" value="Genomic_DNA"/>
</dbReference>
<evidence type="ECO:0000256" key="2">
    <source>
        <dbReference type="SAM" id="Phobius"/>
    </source>
</evidence>
<keyword evidence="2" id="KW-1133">Transmembrane helix</keyword>
<proteinExistence type="predicted"/>
<feature type="compositionally biased region" description="Basic and acidic residues" evidence="1">
    <location>
        <begin position="1"/>
        <end position="10"/>
    </location>
</feature>
<accession>A0A6J7VL80</accession>
<keyword evidence="2" id="KW-0812">Transmembrane</keyword>
<protein>
    <submittedName>
        <fullName evidence="3">Uncharacterized protein</fullName>
    </submittedName>
</protein>
<organism evidence="3">
    <name type="scientific">uncultured Caudovirales phage</name>
    <dbReference type="NCBI Taxonomy" id="2100421"/>
    <lineage>
        <taxon>Viruses</taxon>
        <taxon>Duplodnaviria</taxon>
        <taxon>Heunggongvirae</taxon>
        <taxon>Uroviricota</taxon>
        <taxon>Caudoviricetes</taxon>
        <taxon>Peduoviridae</taxon>
        <taxon>Maltschvirus</taxon>
        <taxon>Maltschvirus maltsch</taxon>
    </lineage>
</organism>
<keyword evidence="2" id="KW-0472">Membrane</keyword>
<evidence type="ECO:0000313" key="3">
    <source>
        <dbReference type="EMBL" id="CAB5079711.1"/>
    </source>
</evidence>
<feature type="region of interest" description="Disordered" evidence="1">
    <location>
        <begin position="1"/>
        <end position="61"/>
    </location>
</feature>
<evidence type="ECO:0000256" key="1">
    <source>
        <dbReference type="SAM" id="MobiDB-lite"/>
    </source>
</evidence>
<reference evidence="3" key="1">
    <citation type="submission" date="2020-05" db="EMBL/GenBank/DDBJ databases">
        <authorList>
            <person name="Chiriac C."/>
            <person name="Salcher M."/>
            <person name="Ghai R."/>
            <person name="Kavagutti S V."/>
        </authorList>
    </citation>
    <scope>NUCLEOTIDE SEQUENCE</scope>
</reference>
<name>A0A6J7VL80_9CAUD</name>